<proteinExistence type="predicted"/>
<name>A0ABQ1S9X9_9SPHN</name>
<gene>
    <name evidence="1" type="ORF">GCM10011515_14750</name>
</gene>
<dbReference type="EMBL" id="BMKL01000001">
    <property type="protein sequence ID" value="GGD95869.1"/>
    <property type="molecule type" value="Genomic_DNA"/>
</dbReference>
<organism evidence="1 2">
    <name type="scientific">Tsuneonella deserti</name>
    <dbReference type="NCBI Taxonomy" id="2035528"/>
    <lineage>
        <taxon>Bacteria</taxon>
        <taxon>Pseudomonadati</taxon>
        <taxon>Pseudomonadota</taxon>
        <taxon>Alphaproteobacteria</taxon>
        <taxon>Sphingomonadales</taxon>
        <taxon>Erythrobacteraceae</taxon>
        <taxon>Tsuneonella</taxon>
    </lineage>
</organism>
<keyword evidence="2" id="KW-1185">Reference proteome</keyword>
<comment type="caution">
    <text evidence="1">The sequence shown here is derived from an EMBL/GenBank/DDBJ whole genome shotgun (WGS) entry which is preliminary data.</text>
</comment>
<dbReference type="Proteomes" id="UP000619041">
    <property type="component" value="Unassembled WGS sequence"/>
</dbReference>
<evidence type="ECO:0000313" key="2">
    <source>
        <dbReference type="Proteomes" id="UP000619041"/>
    </source>
</evidence>
<sequence length="164" mass="18021">MVSGAGVVEHLPVAKPETVRPQGTGAARSVEPTRVPIEKQVRIEQRVIVRISPPGRIPRQSLIPPPAPQDARRLKERKIGKCVPLAGIAAVQPDAGGRLLLFMRDQRLLSASLEKACSARDFYSGFYIERSNDGMLCADRDKLHSRAGSNCSISRMRQLVDKDD</sequence>
<accession>A0ABQ1S9X9</accession>
<evidence type="ECO:0000313" key="1">
    <source>
        <dbReference type="EMBL" id="GGD95869.1"/>
    </source>
</evidence>
<reference evidence="2" key="1">
    <citation type="journal article" date="2019" name="Int. J. Syst. Evol. Microbiol.">
        <title>The Global Catalogue of Microorganisms (GCM) 10K type strain sequencing project: providing services to taxonomists for standard genome sequencing and annotation.</title>
        <authorList>
            <consortium name="The Broad Institute Genomics Platform"/>
            <consortium name="The Broad Institute Genome Sequencing Center for Infectious Disease"/>
            <person name="Wu L."/>
            <person name="Ma J."/>
        </authorList>
    </citation>
    <scope>NUCLEOTIDE SEQUENCE [LARGE SCALE GENOMIC DNA]</scope>
    <source>
        <strain evidence="2">CGMCC 1.15959</strain>
    </source>
</reference>
<protein>
    <submittedName>
        <fullName evidence="1">Uncharacterized protein</fullName>
    </submittedName>
</protein>